<proteinExistence type="predicted"/>
<reference evidence="1" key="1">
    <citation type="journal article" date="2021" name="PeerJ">
        <title>Extensive microbial diversity within the chicken gut microbiome revealed by metagenomics and culture.</title>
        <authorList>
            <person name="Gilroy R."/>
            <person name="Ravi A."/>
            <person name="Getino M."/>
            <person name="Pursley I."/>
            <person name="Horton D.L."/>
            <person name="Alikhan N.F."/>
            <person name="Baker D."/>
            <person name="Gharbi K."/>
            <person name="Hall N."/>
            <person name="Watson M."/>
            <person name="Adriaenssens E.M."/>
            <person name="Foster-Nyarko E."/>
            <person name="Jarju S."/>
            <person name="Secka A."/>
            <person name="Antonio M."/>
            <person name="Oren A."/>
            <person name="Chaudhuri R.R."/>
            <person name="La Ragione R."/>
            <person name="Hildebrand F."/>
            <person name="Pallen M.J."/>
        </authorList>
    </citation>
    <scope>NUCLEOTIDE SEQUENCE</scope>
    <source>
        <strain evidence="1">1277</strain>
    </source>
</reference>
<protein>
    <submittedName>
        <fullName evidence="1">Uncharacterized protein</fullName>
    </submittedName>
</protein>
<evidence type="ECO:0000313" key="2">
    <source>
        <dbReference type="Proteomes" id="UP000776700"/>
    </source>
</evidence>
<comment type="caution">
    <text evidence="1">The sequence shown here is derived from an EMBL/GenBank/DDBJ whole genome shotgun (WGS) entry which is preliminary data.</text>
</comment>
<dbReference type="EMBL" id="DYUB01000091">
    <property type="protein sequence ID" value="HJG95995.1"/>
    <property type="molecule type" value="Genomic_DNA"/>
</dbReference>
<gene>
    <name evidence="1" type="ORF">K8V90_02710</name>
</gene>
<reference evidence="1" key="2">
    <citation type="submission" date="2021-09" db="EMBL/GenBank/DDBJ databases">
        <authorList>
            <person name="Gilroy R."/>
        </authorList>
    </citation>
    <scope>NUCLEOTIDE SEQUENCE</scope>
    <source>
        <strain evidence="1">1277</strain>
    </source>
</reference>
<dbReference type="Proteomes" id="UP000776700">
    <property type="component" value="Unassembled WGS sequence"/>
</dbReference>
<organism evidence="1 2">
    <name type="scientific">Romboutsia timonensis</name>
    <dbReference type="NCBI Taxonomy" id="1776391"/>
    <lineage>
        <taxon>Bacteria</taxon>
        <taxon>Bacillati</taxon>
        <taxon>Bacillota</taxon>
        <taxon>Clostridia</taxon>
        <taxon>Peptostreptococcales</taxon>
        <taxon>Peptostreptococcaceae</taxon>
        <taxon>Romboutsia</taxon>
    </lineage>
</organism>
<accession>A0A921SZG8</accession>
<evidence type="ECO:0000313" key="1">
    <source>
        <dbReference type="EMBL" id="HJG95995.1"/>
    </source>
</evidence>
<sequence length="206" mass="24295">MNLLPIPWIKQKLEKIYNVNLYGKLYLMFNDIVNDYNIDTNTLKTLINSYNILVNESHPLYLYLPIELNYNVYKLMISFKYLYHDNIYIVLCGYKDNYPNLNELDCLANLCSKYENLDSIVSYACLIDSNKIYKIINALLDTQQIYINPLSSCSISGIVLNYHINQLNPNNVTHISFIDLMYFSYNDISINYYLNELSNNNNFNYN</sequence>
<dbReference type="AlphaFoldDB" id="A0A921SZG8"/>
<name>A0A921SZG8_9FIRM</name>